<gene>
    <name evidence="8" type="ORF">CYCCA115_LOCUS22404</name>
</gene>
<evidence type="ECO:0000313" key="8">
    <source>
        <dbReference type="EMBL" id="CAJ1966821.1"/>
    </source>
</evidence>
<dbReference type="InterPro" id="IPR050846">
    <property type="entry name" value="TLCD"/>
</dbReference>
<protein>
    <recommendedName>
        <fullName evidence="7">TLC domain-containing protein</fullName>
    </recommendedName>
</protein>
<dbReference type="EMBL" id="CAKOGP040002313">
    <property type="protein sequence ID" value="CAJ1966821.1"/>
    <property type="molecule type" value="Genomic_DNA"/>
</dbReference>
<evidence type="ECO:0000256" key="3">
    <source>
        <dbReference type="ARBA" id="ARBA00022989"/>
    </source>
</evidence>
<dbReference type="InterPro" id="IPR006634">
    <property type="entry name" value="TLC-dom"/>
</dbReference>
<dbReference type="GO" id="GO:0055088">
    <property type="term" value="P:lipid homeostasis"/>
    <property type="evidence" value="ECO:0007669"/>
    <property type="project" value="TreeGrafter"/>
</dbReference>
<dbReference type="Proteomes" id="UP001295423">
    <property type="component" value="Unassembled WGS sequence"/>
</dbReference>
<keyword evidence="3 6" id="KW-1133">Transmembrane helix</keyword>
<feature type="transmembrane region" description="Helical" evidence="6">
    <location>
        <begin position="12"/>
        <end position="34"/>
    </location>
</feature>
<organism evidence="8 9">
    <name type="scientific">Cylindrotheca closterium</name>
    <dbReference type="NCBI Taxonomy" id="2856"/>
    <lineage>
        <taxon>Eukaryota</taxon>
        <taxon>Sar</taxon>
        <taxon>Stramenopiles</taxon>
        <taxon>Ochrophyta</taxon>
        <taxon>Bacillariophyta</taxon>
        <taxon>Bacillariophyceae</taxon>
        <taxon>Bacillariophycidae</taxon>
        <taxon>Bacillariales</taxon>
        <taxon>Bacillariaceae</taxon>
        <taxon>Cylindrotheca</taxon>
    </lineage>
</organism>
<evidence type="ECO:0000256" key="1">
    <source>
        <dbReference type="ARBA" id="ARBA00004141"/>
    </source>
</evidence>
<evidence type="ECO:0000259" key="7">
    <source>
        <dbReference type="PROSITE" id="PS50922"/>
    </source>
</evidence>
<feature type="transmembrane region" description="Helical" evidence="6">
    <location>
        <begin position="55"/>
        <end position="77"/>
    </location>
</feature>
<evidence type="ECO:0000313" key="9">
    <source>
        <dbReference type="Proteomes" id="UP001295423"/>
    </source>
</evidence>
<feature type="transmembrane region" description="Helical" evidence="6">
    <location>
        <begin position="230"/>
        <end position="251"/>
    </location>
</feature>
<dbReference type="PANTHER" id="PTHR13439">
    <property type="entry name" value="CT120 PROTEIN"/>
    <property type="match status" value="1"/>
</dbReference>
<evidence type="ECO:0000256" key="4">
    <source>
        <dbReference type="ARBA" id="ARBA00023136"/>
    </source>
</evidence>
<proteinExistence type="predicted"/>
<evidence type="ECO:0000256" key="6">
    <source>
        <dbReference type="SAM" id="Phobius"/>
    </source>
</evidence>
<comment type="subcellular location">
    <subcellularLocation>
        <location evidence="1">Membrane</location>
        <topology evidence="1">Multi-pass membrane protein</topology>
    </subcellularLocation>
</comment>
<dbReference type="GO" id="GO:0016020">
    <property type="term" value="C:membrane"/>
    <property type="evidence" value="ECO:0007669"/>
    <property type="project" value="UniProtKB-SubCell"/>
</dbReference>
<keyword evidence="9" id="KW-1185">Reference proteome</keyword>
<feature type="transmembrane region" description="Helical" evidence="6">
    <location>
        <begin position="158"/>
        <end position="176"/>
    </location>
</feature>
<accession>A0AAD2JNP9</accession>
<evidence type="ECO:0000256" key="5">
    <source>
        <dbReference type="PROSITE-ProRule" id="PRU00205"/>
    </source>
</evidence>
<feature type="transmembrane region" description="Helical" evidence="6">
    <location>
        <begin position="97"/>
        <end position="121"/>
    </location>
</feature>
<keyword evidence="4 5" id="KW-0472">Membrane</keyword>
<feature type="domain" description="TLC" evidence="7">
    <location>
        <begin position="48"/>
        <end position="263"/>
    </location>
</feature>
<name>A0AAD2JNP9_9STRA</name>
<sequence>MVATREEVLGVFFASIIGFSITFQLSTSILKRLVQKDGFALEPKHHHTLVSHGPSYVCSMIHCVINGYCGIVQLIGLRDAPSQVKLVFPPVPEEVALYIRGVELSNAFFFAFLAFDLFHVLRLYPKLGGIDTVAHHSVFLTCSIINGGYQILPYPFSWLIIGELSTIFLNIRWALIKTGRGNTIFFQGVQYAFALTFFITRVVIYLYGVFELFQRRETLFEIVSTGRVPGIFMGITLSFVAAGSLLNAIWFQKIAAMAMLKQTKKDTKAT</sequence>
<dbReference type="AlphaFoldDB" id="A0AAD2JNP9"/>
<comment type="caution">
    <text evidence="8">The sequence shown here is derived from an EMBL/GenBank/DDBJ whole genome shotgun (WGS) entry which is preliminary data.</text>
</comment>
<evidence type="ECO:0000256" key="2">
    <source>
        <dbReference type="ARBA" id="ARBA00022692"/>
    </source>
</evidence>
<dbReference type="GO" id="GO:0005783">
    <property type="term" value="C:endoplasmic reticulum"/>
    <property type="evidence" value="ECO:0007669"/>
    <property type="project" value="TreeGrafter"/>
</dbReference>
<reference evidence="8" key="1">
    <citation type="submission" date="2023-08" db="EMBL/GenBank/DDBJ databases">
        <authorList>
            <person name="Audoor S."/>
            <person name="Bilcke G."/>
        </authorList>
    </citation>
    <scope>NUCLEOTIDE SEQUENCE</scope>
</reference>
<dbReference type="PANTHER" id="PTHR13439:SF0">
    <property type="entry name" value="TOPOISOMERASE I DAMAGE AFFECTED PROTEIN 4"/>
    <property type="match status" value="1"/>
</dbReference>
<feature type="transmembrane region" description="Helical" evidence="6">
    <location>
        <begin position="188"/>
        <end position="210"/>
    </location>
</feature>
<keyword evidence="2 5" id="KW-0812">Transmembrane</keyword>
<dbReference type="PROSITE" id="PS50922">
    <property type="entry name" value="TLC"/>
    <property type="match status" value="1"/>
</dbReference>
<dbReference type="Pfam" id="PF03798">
    <property type="entry name" value="TRAM_LAG1_CLN8"/>
    <property type="match status" value="1"/>
</dbReference>